<accession>A0A4Q2DE72</accession>
<protein>
    <recommendedName>
        <fullName evidence="4">Secreted protein</fullName>
    </recommendedName>
</protein>
<feature type="chain" id="PRO_5020915605" description="Secreted protein" evidence="1">
    <location>
        <begin position="21"/>
        <end position="197"/>
    </location>
</feature>
<keyword evidence="1" id="KW-0732">Signal</keyword>
<evidence type="ECO:0000313" key="2">
    <source>
        <dbReference type="EMBL" id="RXW17819.1"/>
    </source>
</evidence>
<comment type="caution">
    <text evidence="2">The sequence shown here is derived from an EMBL/GenBank/DDBJ whole genome shotgun (WGS) entry which is preliminary data.</text>
</comment>
<name>A0A4Q2DE72_9AGAR</name>
<reference evidence="2 3" key="1">
    <citation type="submission" date="2019-01" db="EMBL/GenBank/DDBJ databases">
        <title>Draft genome sequence of Psathyrella aberdarensis IHI B618.</title>
        <authorList>
            <person name="Buettner E."/>
            <person name="Kellner H."/>
        </authorList>
    </citation>
    <scope>NUCLEOTIDE SEQUENCE [LARGE SCALE GENOMIC DNA]</scope>
    <source>
        <strain evidence="2 3">IHI B618</strain>
    </source>
</reference>
<keyword evidence="3" id="KW-1185">Reference proteome</keyword>
<dbReference type="EMBL" id="SDEE01000310">
    <property type="protein sequence ID" value="RXW17819.1"/>
    <property type="molecule type" value="Genomic_DNA"/>
</dbReference>
<dbReference type="OrthoDB" id="2844016at2759"/>
<evidence type="ECO:0008006" key="4">
    <source>
        <dbReference type="Google" id="ProtNLM"/>
    </source>
</evidence>
<proteinExistence type="predicted"/>
<dbReference type="Proteomes" id="UP000290288">
    <property type="component" value="Unassembled WGS sequence"/>
</dbReference>
<evidence type="ECO:0000256" key="1">
    <source>
        <dbReference type="SAM" id="SignalP"/>
    </source>
</evidence>
<organism evidence="2 3">
    <name type="scientific">Candolleomyces aberdarensis</name>
    <dbReference type="NCBI Taxonomy" id="2316362"/>
    <lineage>
        <taxon>Eukaryota</taxon>
        <taxon>Fungi</taxon>
        <taxon>Dikarya</taxon>
        <taxon>Basidiomycota</taxon>
        <taxon>Agaricomycotina</taxon>
        <taxon>Agaricomycetes</taxon>
        <taxon>Agaricomycetidae</taxon>
        <taxon>Agaricales</taxon>
        <taxon>Agaricineae</taxon>
        <taxon>Psathyrellaceae</taxon>
        <taxon>Candolleomyces</taxon>
    </lineage>
</organism>
<dbReference type="AlphaFoldDB" id="A0A4Q2DE72"/>
<sequence length="197" mass="20971">MKLILTLFAALVHLTAFSFAQSTESAVQSTFPHNFNLAALNTTLPNANTTGAPLVLGATGGVTVYTTSTWNSFPYGSLNTFALVNNALRGYLPDGTWAINGTSVTQGGTLTWIASRMYGAPQEQNAVYSVVTPPESSGLPTLAAYDRADLWSLCPDKNGNYPQTRLVYDVASIENPPSWLPFDPASCYGVVVNIVAV</sequence>
<feature type="signal peptide" evidence="1">
    <location>
        <begin position="1"/>
        <end position="20"/>
    </location>
</feature>
<gene>
    <name evidence="2" type="ORF">EST38_g8039</name>
</gene>
<evidence type="ECO:0000313" key="3">
    <source>
        <dbReference type="Proteomes" id="UP000290288"/>
    </source>
</evidence>